<dbReference type="InterPro" id="IPR050204">
    <property type="entry name" value="AraC_XylS_family_regulators"/>
</dbReference>
<dbReference type="Pfam" id="PF12833">
    <property type="entry name" value="HTH_18"/>
    <property type="match status" value="1"/>
</dbReference>
<dbReference type="Gene3D" id="1.10.10.60">
    <property type="entry name" value="Homeodomain-like"/>
    <property type="match status" value="1"/>
</dbReference>
<dbReference type="InterPro" id="IPR009057">
    <property type="entry name" value="Homeodomain-like_sf"/>
</dbReference>
<evidence type="ECO:0000256" key="1">
    <source>
        <dbReference type="ARBA" id="ARBA00023015"/>
    </source>
</evidence>
<dbReference type="PANTHER" id="PTHR46796:SF14">
    <property type="entry name" value="TRANSCRIPTIONAL REGULATORY PROTEIN"/>
    <property type="match status" value="1"/>
</dbReference>
<dbReference type="PROSITE" id="PS01124">
    <property type="entry name" value="HTH_ARAC_FAMILY_2"/>
    <property type="match status" value="1"/>
</dbReference>
<dbReference type="Proteomes" id="UP000680706">
    <property type="component" value="Plasmid pAb134-02"/>
</dbReference>
<reference evidence="5 6" key="1">
    <citation type="journal article" date="2021" name="Angew. Chem. Int. Ed. Engl.">
        <title>A novel family of nonribosomal peptides modulate collective behavior in Pseudovibrio bacteria isolated from marine sponges.</title>
        <authorList>
            <person name="Ioca L.P."/>
            <person name="Dai Y."/>
            <person name="Kunakom S."/>
            <person name="Diaz-Espinosa J."/>
            <person name="Krunic A."/>
            <person name="Crnkovic C.M."/>
            <person name="Orjala J."/>
            <person name="Sanchez L.M."/>
            <person name="Ferreira A.G."/>
            <person name="Berlinck R.G.S."/>
            <person name="Eustaquio A.S."/>
        </authorList>
    </citation>
    <scope>NUCLEOTIDE SEQUENCE [LARGE SCALE GENOMIC DNA]</scope>
    <source>
        <strain evidence="5 6">Ab134</strain>
        <plasmid evidence="5 6">pAb134-02</plasmid>
    </source>
</reference>
<evidence type="ECO:0000256" key="3">
    <source>
        <dbReference type="ARBA" id="ARBA00023163"/>
    </source>
</evidence>
<gene>
    <name evidence="5" type="ORF">KGB56_25765</name>
</gene>
<dbReference type="InterPro" id="IPR018060">
    <property type="entry name" value="HTH_AraC"/>
</dbReference>
<organism evidence="5 6">
    <name type="scientific">Pseudovibrio brasiliensis</name>
    <dbReference type="NCBI Taxonomy" id="1898042"/>
    <lineage>
        <taxon>Bacteria</taxon>
        <taxon>Pseudomonadati</taxon>
        <taxon>Pseudomonadota</taxon>
        <taxon>Alphaproteobacteria</taxon>
        <taxon>Hyphomicrobiales</taxon>
        <taxon>Stappiaceae</taxon>
        <taxon>Pseudovibrio</taxon>
    </lineage>
</organism>
<feature type="domain" description="HTH araC/xylS-type" evidence="4">
    <location>
        <begin position="162"/>
        <end position="260"/>
    </location>
</feature>
<evidence type="ECO:0000313" key="6">
    <source>
        <dbReference type="Proteomes" id="UP000680706"/>
    </source>
</evidence>
<keyword evidence="3" id="KW-0804">Transcription</keyword>
<keyword evidence="1" id="KW-0805">Transcription regulation</keyword>
<accession>A0ABX8AYY1</accession>
<dbReference type="SMART" id="SM00342">
    <property type="entry name" value="HTH_ARAC"/>
    <property type="match status" value="1"/>
</dbReference>
<evidence type="ECO:0000259" key="4">
    <source>
        <dbReference type="PROSITE" id="PS01124"/>
    </source>
</evidence>
<geneLocation type="plasmid" evidence="5 6">
    <name>pAb134-02</name>
</geneLocation>
<dbReference type="SUPFAM" id="SSF46689">
    <property type="entry name" value="Homeodomain-like"/>
    <property type="match status" value="2"/>
</dbReference>
<protein>
    <submittedName>
        <fullName evidence="5">Helix-turn-helix transcriptional regulator</fullName>
    </submittedName>
</protein>
<evidence type="ECO:0000313" key="5">
    <source>
        <dbReference type="EMBL" id="QUS58809.1"/>
    </source>
</evidence>
<dbReference type="RefSeq" id="WP_075697677.1">
    <property type="nucleotide sequence ID" value="NZ_CP074128.1"/>
</dbReference>
<name>A0ABX8AYY1_9HYPH</name>
<sequence length="260" mass="28819">MSLRRDIISKWKVQLLPSSAYAVSYTAAQASVGFAFESQRGVHSFNSDRRVDFWTRPNSLAFVPEGCAVTSESERGGEYLTFTVPEEYLRTDENALRFNHAISKEAIAAAYELRKALLLGEYSDVLELETQLFALLDVVDQVQAGSLYEPPASASMTEARLKRIEELVEAQLSEQISISDLAGCVDLSSGFFNRAFKAATGKTPHDYVVERRVARARRLLAKSQKNLSDVAYACGFSSHAHMSSTFKKRLGVTPSQLMIS</sequence>
<evidence type="ECO:0000256" key="2">
    <source>
        <dbReference type="ARBA" id="ARBA00023125"/>
    </source>
</evidence>
<keyword evidence="2" id="KW-0238">DNA-binding</keyword>
<dbReference type="PANTHER" id="PTHR46796">
    <property type="entry name" value="HTH-TYPE TRANSCRIPTIONAL ACTIVATOR RHAS-RELATED"/>
    <property type="match status" value="1"/>
</dbReference>
<proteinExistence type="predicted"/>
<keyword evidence="5" id="KW-0614">Plasmid</keyword>
<dbReference type="EMBL" id="CP074128">
    <property type="protein sequence ID" value="QUS58809.1"/>
    <property type="molecule type" value="Genomic_DNA"/>
</dbReference>
<keyword evidence="6" id="KW-1185">Reference proteome</keyword>